<evidence type="ECO:0000256" key="1">
    <source>
        <dbReference type="SAM" id="MobiDB-lite"/>
    </source>
</evidence>
<reference evidence="2" key="1">
    <citation type="submission" date="2012-07" db="EMBL/GenBank/DDBJ databases">
        <title>Genome variability drives Emilianias global distribution.</title>
        <authorList>
            <consortium name="DOE Joint Genome Institute"/>
            <person name="Read B."/>
            <person name="Kegel J."/>
            <person name="Klute M."/>
            <person name="Kuo A."/>
            <person name="Lefebvre S.C."/>
            <person name="Maumus F."/>
            <person name="Mayer C."/>
            <person name="Miller J."/>
            <person name="Allen A."/>
            <person name="Bidle K."/>
            <person name="Borodovsky M."/>
            <person name="Bowler C."/>
            <person name="Brownlee C."/>
            <person name="Claverie J.-M."/>
            <person name="Cock M."/>
            <person name="De Vargas C."/>
            <person name="Elias M."/>
            <person name="Frickenhaus S."/>
            <person name="Gladyshev V.N."/>
            <person name="Gonzalez K."/>
            <person name="Guda C."/>
            <person name="Hadaegh A."/>
            <person name="Herman E."/>
            <person name="Iglesias-Rodriguez D."/>
            <person name="Jones B."/>
            <person name="Lawson T."/>
            <person name="Leese F."/>
            <person name="Lin Y.-C."/>
            <person name="Lindquist E."/>
            <person name="Lobanov A."/>
            <person name="Lucas S."/>
            <person name="Malik S.-H.B."/>
            <person name="Marsh M.E."/>
            <person name="Mock T."/>
            <person name="Monier A."/>
            <person name="Moreau H."/>
            <person name="Mueller-Roeber B."/>
            <person name="Napier J."/>
            <person name="Ogata H."/>
            <person name="Parker M."/>
            <person name="Probert I."/>
            <person name="Quesneville H."/>
            <person name="Raines C."/>
            <person name="Rensing S."/>
            <person name="Riano-Pachon D.M."/>
            <person name="Richier S."/>
            <person name="Rokitta S."/>
            <person name="Salamov A."/>
            <person name="Sarno A.F."/>
            <person name="Schmutz J."/>
            <person name="Schroeder D."/>
            <person name="Shiraiwa Y."/>
            <person name="Soanes D.M."/>
            <person name="Valentin K."/>
            <person name="Van Der Giezen M."/>
            <person name="Van Der Peer Y."/>
            <person name="Vardi A."/>
            <person name="Verret F."/>
            <person name="Von Dassow P."/>
            <person name="Wheeler G."/>
            <person name="Williams B."/>
            <person name="Wilson W."/>
            <person name="Wolfe G."/>
            <person name="Wurch L.L."/>
            <person name="Young J."/>
            <person name="Dacks J.B."/>
            <person name="Delwiche C.F."/>
            <person name="Dyhrman S."/>
            <person name="Glockner G."/>
            <person name="John U."/>
            <person name="Richards T."/>
            <person name="Worden A.Z."/>
            <person name="Zhang X."/>
            <person name="Grigoriev I.V."/>
        </authorList>
    </citation>
    <scope>NUCLEOTIDE SEQUENCE</scope>
    <source>
        <strain evidence="2">CCMP1516</strain>
    </source>
</reference>
<organism evidence="2">
    <name type="scientific">Emiliania huxleyi</name>
    <name type="common">Coccolithophore</name>
    <name type="synonym">Pontosphaera huxleyi</name>
    <dbReference type="NCBI Taxonomy" id="2903"/>
    <lineage>
        <taxon>Eukaryota</taxon>
        <taxon>Haptista</taxon>
        <taxon>Haptophyta</taxon>
        <taxon>Prymnesiophyceae</taxon>
        <taxon>Isochrysidales</taxon>
        <taxon>Noelaerhabdaceae</taxon>
        <taxon>Emiliania</taxon>
    </lineage>
</organism>
<feature type="non-terminal residue" evidence="2">
    <location>
        <position position="1"/>
    </location>
</feature>
<accession>R1DLL3</accession>
<name>R1DLL3_EMIHU</name>
<dbReference type="KEGG" id="ehx:EMIHUDRAFT_440873"/>
<protein>
    <submittedName>
        <fullName evidence="2">Uncharacterized protein</fullName>
    </submittedName>
</protein>
<feature type="region of interest" description="Disordered" evidence="1">
    <location>
        <begin position="24"/>
        <end position="49"/>
    </location>
</feature>
<proteinExistence type="predicted"/>
<dbReference type="EMBL" id="KB864215">
    <property type="protein sequence ID" value="EOD35867.1"/>
    <property type="molecule type" value="Genomic_DNA"/>
</dbReference>
<dbReference type="HOGENOM" id="CLU_1464979_0_0_1"/>
<evidence type="ECO:0000313" key="2">
    <source>
        <dbReference type="EMBL" id="EOD35867.1"/>
    </source>
</evidence>
<dbReference type="AlphaFoldDB" id="R1DLL3"/>
<dbReference type="RefSeq" id="XP_005788296.1">
    <property type="nucleotide sequence ID" value="XM_005788239.1"/>
</dbReference>
<gene>
    <name evidence="2" type="ORF">EMIHUDRAFT_440873</name>
</gene>
<sequence length="185" mass="20023">LLSGGDLAGSLNVSHRWNLLSPPVGPAATPSSHARHPRLHSGRRPHRPARLLPDRILPAGHAARWYGCGATPPAAPRGDRVRRDGLPLLRVGGGSDVVRRGLPHAHACHCARPLRHRDAFALRRHAHALRGGRPQRRARAGAAFCRRSSSAATRRRSHVSVCTGTAHHWRAAVRGWLLRHATAAA</sequence>
<feature type="compositionally biased region" description="Basic residues" evidence="1">
    <location>
        <begin position="33"/>
        <end position="49"/>
    </location>
</feature>
<dbReference type="GeneID" id="17281138"/>